<feature type="transmembrane region" description="Helical" evidence="6">
    <location>
        <begin position="254"/>
        <end position="274"/>
    </location>
</feature>
<keyword evidence="4 6" id="KW-0472">Membrane</keyword>
<evidence type="ECO:0000256" key="3">
    <source>
        <dbReference type="ARBA" id="ARBA00022989"/>
    </source>
</evidence>
<organism evidence="8 9">
    <name type="scientific">Coniochaeta pulveracea</name>
    <dbReference type="NCBI Taxonomy" id="177199"/>
    <lineage>
        <taxon>Eukaryota</taxon>
        <taxon>Fungi</taxon>
        <taxon>Dikarya</taxon>
        <taxon>Ascomycota</taxon>
        <taxon>Pezizomycotina</taxon>
        <taxon>Sordariomycetes</taxon>
        <taxon>Sordariomycetidae</taxon>
        <taxon>Coniochaetales</taxon>
        <taxon>Coniochaetaceae</taxon>
        <taxon>Coniochaeta</taxon>
    </lineage>
</organism>
<comment type="similarity">
    <text evidence="5">Belongs to the SAT4 family.</text>
</comment>
<evidence type="ECO:0000256" key="5">
    <source>
        <dbReference type="ARBA" id="ARBA00038359"/>
    </source>
</evidence>
<sequence>MCHAPVRDKTPLITDVAIILGVISGVFVVLRLIFKIIVTKTGMAGDDWLIFATLLSGVPGTIISVRGTAANGLGKDIWTLPFETITAFGRYFYVLEILYFVQVTLLKSSLLYFYLRIFPDSRTRYVLWATLAFNGVYGASFVVAAIFSCTPISYFWVKWDGEHVGTCINLNVLGWTHAAISIALDFWMLAIPLSQLPGLQLHWKKKIGVAIMFFVGTFVTVVSIMRLQSLVSFANSQNPTWDNWEVTNWSTIEVNVGIICACLPSARLLLVRLFPRLGSSTRNRSHKHYENQNTAGSFHLGIRSRSAVEGGPAVDASKVGDRTITYHKSFTVQYSDNDEASLVQMSDPEYPGRS</sequence>
<dbReference type="InterPro" id="IPR049326">
    <property type="entry name" value="Rhodopsin_dom_fungi"/>
</dbReference>
<feature type="transmembrane region" description="Helical" evidence="6">
    <location>
        <begin position="125"/>
        <end position="156"/>
    </location>
</feature>
<evidence type="ECO:0000256" key="2">
    <source>
        <dbReference type="ARBA" id="ARBA00022692"/>
    </source>
</evidence>
<evidence type="ECO:0000256" key="6">
    <source>
        <dbReference type="SAM" id="Phobius"/>
    </source>
</evidence>
<keyword evidence="9" id="KW-1185">Reference proteome</keyword>
<evidence type="ECO:0000313" key="8">
    <source>
        <dbReference type="EMBL" id="RKU40830.1"/>
    </source>
</evidence>
<dbReference type="OrthoDB" id="2496787at2759"/>
<evidence type="ECO:0000256" key="4">
    <source>
        <dbReference type="ARBA" id="ARBA00023136"/>
    </source>
</evidence>
<dbReference type="PANTHER" id="PTHR33048">
    <property type="entry name" value="PTH11-LIKE INTEGRAL MEMBRANE PROTEIN (AFU_ORTHOLOGUE AFUA_5G11245)"/>
    <property type="match status" value="1"/>
</dbReference>
<feature type="transmembrane region" description="Helical" evidence="6">
    <location>
        <begin position="16"/>
        <end position="37"/>
    </location>
</feature>
<reference evidence="8 9" key="1">
    <citation type="submission" date="2018-08" db="EMBL/GenBank/DDBJ databases">
        <title>Draft genome of the lignicolous fungus Coniochaeta pulveracea.</title>
        <authorList>
            <person name="Borstlap C.J."/>
            <person name="De Witt R.N."/>
            <person name="Botha A."/>
            <person name="Volschenk H."/>
        </authorList>
    </citation>
    <scope>NUCLEOTIDE SEQUENCE [LARGE SCALE GENOMIC DNA]</scope>
    <source>
        <strain evidence="8 9">CAB683</strain>
    </source>
</reference>
<feature type="transmembrane region" description="Helical" evidence="6">
    <location>
        <begin position="168"/>
        <end position="190"/>
    </location>
</feature>
<dbReference type="PANTHER" id="PTHR33048:SF143">
    <property type="entry name" value="EXTRACELLULAR MEMBRANE PROTEIN CFEM DOMAIN-CONTAINING PROTEIN-RELATED"/>
    <property type="match status" value="1"/>
</dbReference>
<keyword evidence="3 6" id="KW-1133">Transmembrane helix</keyword>
<dbReference type="Proteomes" id="UP000275385">
    <property type="component" value="Unassembled WGS sequence"/>
</dbReference>
<comment type="subcellular location">
    <subcellularLocation>
        <location evidence="1">Membrane</location>
        <topology evidence="1">Multi-pass membrane protein</topology>
    </subcellularLocation>
</comment>
<name>A0A420XZ91_9PEZI</name>
<comment type="caution">
    <text evidence="8">The sequence shown here is derived from an EMBL/GenBank/DDBJ whole genome shotgun (WGS) entry which is preliminary data.</text>
</comment>
<evidence type="ECO:0000259" key="7">
    <source>
        <dbReference type="Pfam" id="PF20684"/>
    </source>
</evidence>
<proteinExistence type="inferred from homology"/>
<feature type="domain" description="Rhodopsin" evidence="7">
    <location>
        <begin position="30"/>
        <end position="271"/>
    </location>
</feature>
<feature type="transmembrane region" description="Helical" evidence="6">
    <location>
        <begin position="90"/>
        <end position="113"/>
    </location>
</feature>
<dbReference type="GO" id="GO:0016020">
    <property type="term" value="C:membrane"/>
    <property type="evidence" value="ECO:0007669"/>
    <property type="project" value="UniProtKB-SubCell"/>
</dbReference>
<dbReference type="AlphaFoldDB" id="A0A420XZ91"/>
<accession>A0A420XZ91</accession>
<feature type="transmembrane region" description="Helical" evidence="6">
    <location>
        <begin position="211"/>
        <end position="234"/>
    </location>
</feature>
<protein>
    <recommendedName>
        <fullName evidence="7">Rhodopsin domain-containing protein</fullName>
    </recommendedName>
</protein>
<evidence type="ECO:0000256" key="1">
    <source>
        <dbReference type="ARBA" id="ARBA00004141"/>
    </source>
</evidence>
<keyword evidence="2 6" id="KW-0812">Transmembrane</keyword>
<dbReference type="EMBL" id="QVQW01000090">
    <property type="protein sequence ID" value="RKU40830.1"/>
    <property type="molecule type" value="Genomic_DNA"/>
</dbReference>
<feature type="transmembrane region" description="Helical" evidence="6">
    <location>
        <begin position="49"/>
        <end position="70"/>
    </location>
</feature>
<evidence type="ECO:0000313" key="9">
    <source>
        <dbReference type="Proteomes" id="UP000275385"/>
    </source>
</evidence>
<gene>
    <name evidence="8" type="ORF">DL546_003071</name>
</gene>
<dbReference type="Pfam" id="PF20684">
    <property type="entry name" value="Fung_rhodopsin"/>
    <property type="match status" value="1"/>
</dbReference>
<dbReference type="InterPro" id="IPR052337">
    <property type="entry name" value="SAT4-like"/>
</dbReference>
<dbReference type="STRING" id="177199.A0A420XZ91"/>